<gene>
    <name evidence="1" type="ORF">IAC04_05500</name>
</gene>
<organism evidence="1 2">
    <name type="scientific">Candidatus Coprenecus stercoravium</name>
    <dbReference type="NCBI Taxonomy" id="2840735"/>
    <lineage>
        <taxon>Bacteria</taxon>
        <taxon>Pseudomonadati</taxon>
        <taxon>Bacteroidota</taxon>
        <taxon>Bacteroidia</taxon>
        <taxon>Bacteroidales</taxon>
        <taxon>Rikenellaceae</taxon>
        <taxon>Rikenellaceae incertae sedis</taxon>
        <taxon>Candidatus Coprenecus</taxon>
    </lineage>
</organism>
<dbReference type="Proteomes" id="UP000824115">
    <property type="component" value="Unassembled WGS sequence"/>
</dbReference>
<dbReference type="EMBL" id="DXAW01000096">
    <property type="protein sequence ID" value="HIZ85924.1"/>
    <property type="molecule type" value="Genomic_DNA"/>
</dbReference>
<evidence type="ECO:0000313" key="1">
    <source>
        <dbReference type="EMBL" id="HIZ85924.1"/>
    </source>
</evidence>
<sequence>MITEKYIKAVAEGKAEDMLKKQAEIASRHYSGGTGRLLASMSTAPVMHGKRLTVSYPLYIRFLDLSRTATGKRKKNYHQIYNRYTYGYLFSGIYVRLCQGISGIVRQTISRIFTTGPA</sequence>
<evidence type="ECO:0000313" key="2">
    <source>
        <dbReference type="Proteomes" id="UP000824115"/>
    </source>
</evidence>
<reference evidence="1" key="2">
    <citation type="submission" date="2021-04" db="EMBL/GenBank/DDBJ databases">
        <authorList>
            <person name="Gilroy R."/>
        </authorList>
    </citation>
    <scope>NUCLEOTIDE SEQUENCE</scope>
    <source>
        <strain evidence="1">Gambia16-554</strain>
    </source>
</reference>
<dbReference type="AlphaFoldDB" id="A0A9D2K9I5"/>
<comment type="caution">
    <text evidence="1">The sequence shown here is derived from an EMBL/GenBank/DDBJ whole genome shotgun (WGS) entry which is preliminary data.</text>
</comment>
<accession>A0A9D2K9I5</accession>
<protein>
    <submittedName>
        <fullName evidence="1">Uncharacterized protein</fullName>
    </submittedName>
</protein>
<name>A0A9D2K9I5_9BACT</name>
<reference evidence="1" key="1">
    <citation type="journal article" date="2021" name="PeerJ">
        <title>Extensive microbial diversity within the chicken gut microbiome revealed by metagenomics and culture.</title>
        <authorList>
            <person name="Gilroy R."/>
            <person name="Ravi A."/>
            <person name="Getino M."/>
            <person name="Pursley I."/>
            <person name="Horton D.L."/>
            <person name="Alikhan N.F."/>
            <person name="Baker D."/>
            <person name="Gharbi K."/>
            <person name="Hall N."/>
            <person name="Watson M."/>
            <person name="Adriaenssens E.M."/>
            <person name="Foster-Nyarko E."/>
            <person name="Jarju S."/>
            <person name="Secka A."/>
            <person name="Antonio M."/>
            <person name="Oren A."/>
            <person name="Chaudhuri R.R."/>
            <person name="La Ragione R."/>
            <person name="Hildebrand F."/>
            <person name="Pallen M.J."/>
        </authorList>
    </citation>
    <scope>NUCLEOTIDE SEQUENCE</scope>
    <source>
        <strain evidence="1">Gambia16-554</strain>
    </source>
</reference>
<proteinExistence type="predicted"/>